<organism evidence="1 2">
    <name type="scientific">Plasmodium yoelii yoelii</name>
    <dbReference type="NCBI Taxonomy" id="73239"/>
    <lineage>
        <taxon>Eukaryota</taxon>
        <taxon>Sar</taxon>
        <taxon>Alveolata</taxon>
        <taxon>Apicomplexa</taxon>
        <taxon>Aconoidasida</taxon>
        <taxon>Haemosporida</taxon>
        <taxon>Plasmodiidae</taxon>
        <taxon>Plasmodium</taxon>
        <taxon>Plasmodium (Vinckeia)</taxon>
    </lineage>
</organism>
<evidence type="ECO:0000313" key="2">
    <source>
        <dbReference type="Proteomes" id="UP000008553"/>
    </source>
</evidence>
<dbReference type="PaxDb" id="73239-Q7RSH3"/>
<dbReference type="InParanoid" id="Q7RSH3"/>
<dbReference type="Proteomes" id="UP000008553">
    <property type="component" value="Unassembled WGS sequence"/>
</dbReference>
<dbReference type="EMBL" id="AABL01000107">
    <property type="protein sequence ID" value="EAA15426.1"/>
    <property type="molecule type" value="Genomic_DNA"/>
</dbReference>
<sequence length="31" mass="3952">SNSMKIIFYFLYYKYDKYTKKKKKNIIQQIL</sequence>
<evidence type="ECO:0000313" key="1">
    <source>
        <dbReference type="EMBL" id="EAA15426.1"/>
    </source>
</evidence>
<accession>Q7RSH3</accession>
<protein>
    <submittedName>
        <fullName evidence="1">Uncharacterized protein</fullName>
    </submittedName>
</protein>
<proteinExistence type="predicted"/>
<name>Q7RSH3_PLAYO</name>
<reference evidence="1 2" key="1">
    <citation type="journal article" date="2002" name="Nature">
        <title>Genome sequence and comparative analysis of the model rodent malaria parasite Plasmodium yoelii yoelii.</title>
        <authorList>
            <person name="Carlton J.M."/>
            <person name="Angiuoli S.V."/>
            <person name="Suh B.B."/>
            <person name="Kooij T.W."/>
            <person name="Pertea M."/>
            <person name="Silva J.C."/>
            <person name="Ermolaeva M.D."/>
            <person name="Allen J.E."/>
            <person name="Selengut J.D."/>
            <person name="Koo H.L."/>
            <person name="Peterson J.D."/>
            <person name="Pop M."/>
            <person name="Kosack D.S."/>
            <person name="Shumway M.F."/>
            <person name="Bidwell S.L."/>
            <person name="Shallom S.J."/>
            <person name="van Aken S.E."/>
            <person name="Riedmuller S.B."/>
            <person name="Feldblyum T.V."/>
            <person name="Cho J.K."/>
            <person name="Quackenbush J."/>
            <person name="Sedegah M."/>
            <person name="Shoaibi A."/>
            <person name="Cummings L.M."/>
            <person name="Florens L."/>
            <person name="Yates J.R."/>
            <person name="Raine J.D."/>
            <person name="Sinden R.E."/>
            <person name="Harris M.A."/>
            <person name="Cunningham D.A."/>
            <person name="Preiser P.R."/>
            <person name="Bergman L.W."/>
            <person name="Vaidya A.B."/>
            <person name="van Lin L.H."/>
            <person name="Janse C.J."/>
            <person name="Waters A.P."/>
            <person name="Smith H.O."/>
            <person name="White O.R."/>
            <person name="Salzberg S.L."/>
            <person name="Venter J.C."/>
            <person name="Fraser C.M."/>
            <person name="Hoffman S.L."/>
            <person name="Gardner M.J."/>
            <person name="Carucci D.J."/>
        </authorList>
    </citation>
    <scope>NUCLEOTIDE SEQUENCE [LARGE SCALE GENOMIC DNA]</scope>
    <source>
        <strain evidence="1 2">17XNL</strain>
    </source>
</reference>
<dbReference type="AlphaFoldDB" id="Q7RSH3"/>
<keyword evidence="2" id="KW-1185">Reference proteome</keyword>
<comment type="caution">
    <text evidence="1">The sequence shown here is derived from an EMBL/GenBank/DDBJ whole genome shotgun (WGS) entry which is preliminary data.</text>
</comment>
<feature type="non-terminal residue" evidence="1">
    <location>
        <position position="1"/>
    </location>
</feature>
<gene>
    <name evidence="1" type="ORF">PY00384</name>
</gene>